<dbReference type="Proteomes" id="UP000631421">
    <property type="component" value="Unassembled WGS sequence"/>
</dbReference>
<name>A0A926UTW8_9CYAN</name>
<keyword evidence="3" id="KW-1185">Reference proteome</keyword>
<evidence type="ECO:0000313" key="3">
    <source>
        <dbReference type="Proteomes" id="UP000631421"/>
    </source>
</evidence>
<accession>A0A926UTW8</accession>
<comment type="caution">
    <text evidence="2">The sequence shown here is derived from an EMBL/GenBank/DDBJ whole genome shotgun (WGS) entry which is preliminary data.</text>
</comment>
<evidence type="ECO:0000313" key="2">
    <source>
        <dbReference type="EMBL" id="MBD2151194.1"/>
    </source>
</evidence>
<dbReference type="EMBL" id="JACJPY010000045">
    <property type="protein sequence ID" value="MBD2151194.1"/>
    <property type="molecule type" value="Genomic_DNA"/>
</dbReference>
<dbReference type="AlphaFoldDB" id="A0A926UTW8"/>
<protein>
    <submittedName>
        <fullName evidence="2">Phasin family protein</fullName>
    </submittedName>
</protein>
<evidence type="ECO:0000256" key="1">
    <source>
        <dbReference type="SAM" id="MobiDB-lite"/>
    </source>
</evidence>
<reference evidence="2" key="1">
    <citation type="journal article" date="2015" name="ISME J.">
        <title>Draft Genome Sequence of Streptomyces incarnatus NRRL8089, which Produces the Nucleoside Antibiotic Sinefungin.</title>
        <authorList>
            <person name="Oshima K."/>
            <person name="Hattori M."/>
            <person name="Shimizu H."/>
            <person name="Fukuda K."/>
            <person name="Nemoto M."/>
            <person name="Inagaki K."/>
            <person name="Tamura T."/>
        </authorList>
    </citation>
    <scope>NUCLEOTIDE SEQUENCE</scope>
    <source>
        <strain evidence="2">FACHB-1277</strain>
    </source>
</reference>
<sequence>MNPFGGIVQKAFYLGMGLATVASEKASSTLSELRTQASKLADELVERGEMTTEEAKKFVDDLVRNAQKPIGENPSPNPSSNDQPRAIAIDDEDDEPTTSTAKSPNDVDALKSKVQALQDELRRLQQ</sequence>
<reference evidence="2" key="2">
    <citation type="submission" date="2020-08" db="EMBL/GenBank/DDBJ databases">
        <authorList>
            <person name="Chen M."/>
            <person name="Teng W."/>
            <person name="Zhao L."/>
            <person name="Hu C."/>
            <person name="Zhou Y."/>
            <person name="Han B."/>
            <person name="Song L."/>
            <person name="Shu W."/>
        </authorList>
    </citation>
    <scope>NUCLEOTIDE SEQUENCE</scope>
    <source>
        <strain evidence="2">FACHB-1277</strain>
    </source>
</reference>
<organism evidence="2 3">
    <name type="scientific">Pseudanabaena cinerea FACHB-1277</name>
    <dbReference type="NCBI Taxonomy" id="2949581"/>
    <lineage>
        <taxon>Bacteria</taxon>
        <taxon>Bacillati</taxon>
        <taxon>Cyanobacteriota</taxon>
        <taxon>Cyanophyceae</taxon>
        <taxon>Pseudanabaenales</taxon>
        <taxon>Pseudanabaenaceae</taxon>
        <taxon>Pseudanabaena</taxon>
        <taxon>Pseudanabaena cinerea</taxon>
    </lineage>
</organism>
<feature type="region of interest" description="Disordered" evidence="1">
    <location>
        <begin position="60"/>
        <end position="110"/>
    </location>
</feature>
<dbReference type="RefSeq" id="WP_190351611.1">
    <property type="nucleotide sequence ID" value="NZ_JACJPY010000045.1"/>
</dbReference>
<gene>
    <name evidence="2" type="ORF">H6F44_13840</name>
</gene>
<dbReference type="NCBIfam" id="NF047773">
    <property type="entry name" value="phas_rel_Lepto"/>
    <property type="match status" value="1"/>
</dbReference>
<proteinExistence type="predicted"/>